<dbReference type="GO" id="GO:0005525">
    <property type="term" value="F:GTP binding"/>
    <property type="evidence" value="ECO:0007669"/>
    <property type="project" value="UniProtKB-KW"/>
</dbReference>
<dbReference type="GO" id="GO:0007165">
    <property type="term" value="P:signal transduction"/>
    <property type="evidence" value="ECO:0007669"/>
    <property type="project" value="InterPro"/>
</dbReference>
<dbReference type="Proteomes" id="UP000800200">
    <property type="component" value="Unassembled WGS sequence"/>
</dbReference>
<dbReference type="SMART" id="SM00175">
    <property type="entry name" value="RAB"/>
    <property type="match status" value="1"/>
</dbReference>
<dbReference type="Gene3D" id="3.40.50.300">
    <property type="entry name" value="P-loop containing nucleotide triphosphate hydrolases"/>
    <property type="match status" value="1"/>
</dbReference>
<feature type="non-terminal residue" evidence="3">
    <location>
        <position position="210"/>
    </location>
</feature>
<dbReference type="InterPro" id="IPR001806">
    <property type="entry name" value="Small_GTPase"/>
</dbReference>
<dbReference type="InterPro" id="IPR027417">
    <property type="entry name" value="P-loop_NTPase"/>
</dbReference>
<sequence>YKVIVLGEQGVGKTCFLDKFLHNAHFTAYDPTHRESSRKHLRVDDTDYILDLLDVNATLFHESSQSRQGISWSALRQWLQEAHGIVFLYDITSRESYDRIVNKGFETACKYRNSMAGDGTPYPACGQRFGSVLVGNKVDLVKGKEMREVLREEAEGWGDVMNVRFFELDTFDNEKVHEVMRALVRAMVKAEKRDEEDIEQAKERAAGRKK</sequence>
<name>A0A6A6E5Z1_9PEZI</name>
<dbReference type="PROSITE" id="PS51421">
    <property type="entry name" value="RAS"/>
    <property type="match status" value="1"/>
</dbReference>
<dbReference type="AlphaFoldDB" id="A0A6A6E5Z1"/>
<evidence type="ECO:0000313" key="4">
    <source>
        <dbReference type="Proteomes" id="UP000800200"/>
    </source>
</evidence>
<evidence type="ECO:0000313" key="3">
    <source>
        <dbReference type="EMBL" id="KAF2187341.1"/>
    </source>
</evidence>
<dbReference type="PANTHER" id="PTHR24070">
    <property type="entry name" value="RAS, DI-RAS, AND RHEB FAMILY MEMBERS OF SMALL GTPASE SUPERFAMILY"/>
    <property type="match status" value="1"/>
</dbReference>
<dbReference type="EMBL" id="ML994627">
    <property type="protein sequence ID" value="KAF2187341.1"/>
    <property type="molecule type" value="Genomic_DNA"/>
</dbReference>
<dbReference type="PROSITE" id="PS51419">
    <property type="entry name" value="RAB"/>
    <property type="match status" value="1"/>
</dbReference>
<dbReference type="InterPro" id="IPR020849">
    <property type="entry name" value="Small_GTPase_Ras-type"/>
</dbReference>
<dbReference type="SUPFAM" id="SSF52540">
    <property type="entry name" value="P-loop containing nucleoside triphosphate hydrolases"/>
    <property type="match status" value="1"/>
</dbReference>
<evidence type="ECO:0000256" key="2">
    <source>
        <dbReference type="ARBA" id="ARBA00023134"/>
    </source>
</evidence>
<feature type="non-terminal residue" evidence="3">
    <location>
        <position position="1"/>
    </location>
</feature>
<protein>
    <submittedName>
        <fullName evidence="3">P-loop containing nucleoside triphosphate hydrolase protein</fullName>
    </submittedName>
</protein>
<keyword evidence="4" id="KW-1185">Reference proteome</keyword>
<dbReference type="GO" id="GO:0016020">
    <property type="term" value="C:membrane"/>
    <property type="evidence" value="ECO:0007669"/>
    <property type="project" value="InterPro"/>
</dbReference>
<proteinExistence type="predicted"/>
<dbReference type="OrthoDB" id="10002389at2759"/>
<keyword evidence="2" id="KW-0342">GTP-binding</keyword>
<keyword evidence="1" id="KW-0547">Nucleotide-binding</keyword>
<reference evidence="3" key="1">
    <citation type="journal article" date="2020" name="Stud. Mycol.">
        <title>101 Dothideomycetes genomes: a test case for predicting lifestyles and emergence of pathogens.</title>
        <authorList>
            <person name="Haridas S."/>
            <person name="Albert R."/>
            <person name="Binder M."/>
            <person name="Bloem J."/>
            <person name="Labutti K."/>
            <person name="Salamov A."/>
            <person name="Andreopoulos B."/>
            <person name="Baker S."/>
            <person name="Barry K."/>
            <person name="Bills G."/>
            <person name="Bluhm B."/>
            <person name="Cannon C."/>
            <person name="Castanera R."/>
            <person name="Culley D."/>
            <person name="Daum C."/>
            <person name="Ezra D."/>
            <person name="Gonzalez J."/>
            <person name="Henrissat B."/>
            <person name="Kuo A."/>
            <person name="Liang C."/>
            <person name="Lipzen A."/>
            <person name="Lutzoni F."/>
            <person name="Magnuson J."/>
            <person name="Mondo S."/>
            <person name="Nolan M."/>
            <person name="Ohm R."/>
            <person name="Pangilinan J."/>
            <person name="Park H.-J."/>
            <person name="Ramirez L."/>
            <person name="Alfaro M."/>
            <person name="Sun H."/>
            <person name="Tritt A."/>
            <person name="Yoshinaga Y."/>
            <person name="Zwiers L.-H."/>
            <person name="Turgeon B."/>
            <person name="Goodwin S."/>
            <person name="Spatafora J."/>
            <person name="Crous P."/>
            <person name="Grigoriev I."/>
        </authorList>
    </citation>
    <scope>NUCLEOTIDE SEQUENCE</scope>
    <source>
        <strain evidence="3">CBS 207.26</strain>
    </source>
</reference>
<organism evidence="3 4">
    <name type="scientific">Zopfia rhizophila CBS 207.26</name>
    <dbReference type="NCBI Taxonomy" id="1314779"/>
    <lineage>
        <taxon>Eukaryota</taxon>
        <taxon>Fungi</taxon>
        <taxon>Dikarya</taxon>
        <taxon>Ascomycota</taxon>
        <taxon>Pezizomycotina</taxon>
        <taxon>Dothideomycetes</taxon>
        <taxon>Dothideomycetes incertae sedis</taxon>
        <taxon>Zopfiaceae</taxon>
        <taxon>Zopfia</taxon>
    </lineage>
</organism>
<dbReference type="PRINTS" id="PR00449">
    <property type="entry name" value="RASTRNSFRMNG"/>
</dbReference>
<dbReference type="Pfam" id="PF00071">
    <property type="entry name" value="Ras"/>
    <property type="match status" value="1"/>
</dbReference>
<keyword evidence="3" id="KW-0378">Hydrolase</keyword>
<evidence type="ECO:0000256" key="1">
    <source>
        <dbReference type="ARBA" id="ARBA00022741"/>
    </source>
</evidence>
<gene>
    <name evidence="3" type="ORF">K469DRAFT_492731</name>
</gene>
<accession>A0A6A6E5Z1</accession>
<dbReference type="SMART" id="SM00173">
    <property type="entry name" value="RAS"/>
    <property type="match status" value="1"/>
</dbReference>
<dbReference type="GO" id="GO:0003924">
    <property type="term" value="F:GTPase activity"/>
    <property type="evidence" value="ECO:0007669"/>
    <property type="project" value="InterPro"/>
</dbReference>